<name>A0A836GIV5_9TRYP</name>
<accession>A0A836GIV5</accession>
<evidence type="ECO:0000313" key="2">
    <source>
        <dbReference type="Proteomes" id="UP000673552"/>
    </source>
</evidence>
<dbReference type="RefSeq" id="XP_067177481.1">
    <property type="nucleotide sequence ID" value="XM_067320871.1"/>
</dbReference>
<reference evidence="1 2" key="1">
    <citation type="submission" date="2021-03" db="EMBL/GenBank/DDBJ databases">
        <title>Leishmania (Mundinia) martiniquensis Genome sequencing and assembly.</title>
        <authorList>
            <person name="Almutairi H."/>
            <person name="Gatherer D."/>
        </authorList>
    </citation>
    <scope>NUCLEOTIDE SEQUENCE [LARGE SCALE GENOMIC DNA]</scope>
    <source>
        <strain evidence="1">LSCM1</strain>
    </source>
</reference>
<proteinExistence type="predicted"/>
<dbReference type="Proteomes" id="UP000673552">
    <property type="component" value="Chromosome 28"/>
</dbReference>
<organism evidence="1 2">
    <name type="scientific">Leishmania martiniquensis</name>
    <dbReference type="NCBI Taxonomy" id="1580590"/>
    <lineage>
        <taxon>Eukaryota</taxon>
        <taxon>Discoba</taxon>
        <taxon>Euglenozoa</taxon>
        <taxon>Kinetoplastea</taxon>
        <taxon>Metakinetoplastina</taxon>
        <taxon>Trypanosomatida</taxon>
        <taxon>Trypanosomatidae</taxon>
        <taxon>Leishmaniinae</taxon>
        <taxon>Leishmania</taxon>
    </lineage>
</organism>
<dbReference type="AlphaFoldDB" id="A0A836GIV5"/>
<sequence>MPQTFGQVLLECLEAAPRVPRRDRQKLLLKELMFLNTLQAIRVSDGAPEEGAEQLSWQDNHTQAAAKVGAALRCALLQTVDIADARRIAESLSVSTDADLLYRALDTECIMSLHVSGDSPRRPAQQLRGVEVIVDELSEFQESVLLLRVGLPWSTGGTGAAASSPTPLGCVAQVKSWVENCMTELEVGTQVTYYADADCSHAFFDVRSAFIFSPDGTKVEHISRELLPRGGHDVHDVLRRVRFGSFSAL</sequence>
<dbReference type="KEGG" id="lmat:92513383"/>
<dbReference type="OrthoDB" id="271402at2759"/>
<gene>
    <name evidence="1" type="ORF">LSCM1_03326</name>
</gene>
<evidence type="ECO:0000313" key="1">
    <source>
        <dbReference type="EMBL" id="KAG5474539.1"/>
    </source>
</evidence>
<dbReference type="EMBL" id="JAFEUZ010000028">
    <property type="protein sequence ID" value="KAG5474539.1"/>
    <property type="molecule type" value="Genomic_DNA"/>
</dbReference>
<keyword evidence="2" id="KW-1185">Reference proteome</keyword>
<dbReference type="GeneID" id="92513383"/>
<protein>
    <submittedName>
        <fullName evidence="1">Uncharacterized protein</fullName>
    </submittedName>
</protein>
<comment type="caution">
    <text evidence="1">The sequence shown here is derived from an EMBL/GenBank/DDBJ whole genome shotgun (WGS) entry which is preliminary data.</text>
</comment>